<dbReference type="GO" id="GO:0015293">
    <property type="term" value="F:symporter activity"/>
    <property type="evidence" value="ECO:0007669"/>
    <property type="project" value="UniProtKB-UniRule"/>
</dbReference>
<dbReference type="PANTHER" id="PTHR40033">
    <property type="entry name" value="NA(+)-MALATE SYMPORTER"/>
    <property type="match status" value="1"/>
</dbReference>
<feature type="transmembrane region" description="Helical" evidence="2">
    <location>
        <begin position="182"/>
        <end position="205"/>
    </location>
</feature>
<organism evidence="3 4">
    <name type="scientific">Paenibacillus etheri</name>
    <dbReference type="NCBI Taxonomy" id="1306852"/>
    <lineage>
        <taxon>Bacteria</taxon>
        <taxon>Bacillati</taxon>
        <taxon>Bacillota</taxon>
        <taxon>Bacilli</taxon>
        <taxon>Bacillales</taxon>
        <taxon>Paenibacillaceae</taxon>
        <taxon>Paenibacillus</taxon>
    </lineage>
</organism>
<comment type="similarity">
    <text evidence="1">Belongs to the 2-hydroxycarboxylate transporter (2-HCT) (TC 2.A.24) family.</text>
</comment>
<keyword evidence="1" id="KW-1003">Cell membrane</keyword>
<keyword evidence="1 2" id="KW-0472">Membrane</keyword>
<comment type="subcellular location">
    <subcellularLocation>
        <location evidence="1">Cell membrane</location>
    </subcellularLocation>
</comment>
<dbReference type="GO" id="GO:0008514">
    <property type="term" value="F:organic anion transmembrane transporter activity"/>
    <property type="evidence" value="ECO:0007669"/>
    <property type="project" value="InterPro"/>
</dbReference>
<proteinExistence type="inferred from homology"/>
<keyword evidence="2" id="KW-0812">Transmembrane</keyword>
<dbReference type="InterPro" id="IPR004679">
    <property type="entry name" value="2-OHcarboxylate_transport"/>
</dbReference>
<evidence type="ECO:0000256" key="1">
    <source>
        <dbReference type="PIRNR" id="PIRNR005348"/>
    </source>
</evidence>
<dbReference type="EMBL" id="LCZJ02000018">
    <property type="protein sequence ID" value="KTD87406.1"/>
    <property type="molecule type" value="Genomic_DNA"/>
</dbReference>
<accession>A0A0W1B1E2</accession>
<dbReference type="RefSeq" id="WP_060622928.1">
    <property type="nucleotide sequence ID" value="NZ_LCZJ02000018.1"/>
</dbReference>
<dbReference type="Proteomes" id="UP000054709">
    <property type="component" value="Unassembled WGS sequence"/>
</dbReference>
<feature type="transmembrane region" description="Helical" evidence="2">
    <location>
        <begin position="426"/>
        <end position="446"/>
    </location>
</feature>
<feature type="transmembrane region" description="Helical" evidence="2">
    <location>
        <begin position="37"/>
        <end position="54"/>
    </location>
</feature>
<protein>
    <submittedName>
        <fullName evidence="3">Malate permease</fullName>
    </submittedName>
</protein>
<keyword evidence="4" id="KW-1185">Reference proteome</keyword>
<feature type="transmembrane region" description="Helical" evidence="2">
    <location>
        <begin position="274"/>
        <end position="294"/>
    </location>
</feature>
<dbReference type="PANTHER" id="PTHR40033:SF1">
    <property type="entry name" value="CITRATE-SODIUM SYMPORTER"/>
    <property type="match status" value="1"/>
</dbReference>
<evidence type="ECO:0000256" key="2">
    <source>
        <dbReference type="SAM" id="Phobius"/>
    </source>
</evidence>
<evidence type="ECO:0000313" key="4">
    <source>
        <dbReference type="Proteomes" id="UP000054709"/>
    </source>
</evidence>
<keyword evidence="2" id="KW-1133">Transmembrane helix</keyword>
<keyword evidence="1" id="KW-0813">Transport</keyword>
<feature type="transmembrane region" description="Helical" evidence="2">
    <location>
        <begin position="217"/>
        <end position="239"/>
    </location>
</feature>
<sequence length="447" mass="47402">MQNAIPSPVSKGNEGPLPEKAAFIQKCKQFKVGVLPLPVYLALAAVILLASVAGKLPNDMIGGFAVIMVLGILLSDIGMKLPLLKNIGGPAIMALMIPSLLIYLNLFNSTVTDAVTTLMKEANFLYLYISILVSGSMLGMHRKTLVAGITRIFIPLIVGTIAAVLGGLLVGTLTGYSMYHTFFFIIVPILGGGIGEGILPLSIAYSSILGGHEAGYYVSQMIPSAIIGNVFAIIVAGFLKRLGEKKPHLSGNGTLVKSGDDLQHDNPDNKPKDFMMMGAGLLIACSFFIVGALLADYVGIPGPIVMILMAVLIKCVKALPERFENGAYQLYKFVAGNLTWPLMVGLGMLYVPLKDVAAIISVPYVLTCLAIVFSMVVSGYFVGRKINMYPVDAAIVTVCHSGLGGTGDVAILSASNRMQLMPFAQISTRIGGVSTVIVATILLRFWS</sequence>
<dbReference type="OrthoDB" id="8584824at2"/>
<feature type="transmembrane region" description="Helical" evidence="2">
    <location>
        <begin position="357"/>
        <end position="382"/>
    </location>
</feature>
<dbReference type="Pfam" id="PF03390">
    <property type="entry name" value="2HCT"/>
    <property type="match status" value="1"/>
</dbReference>
<dbReference type="AlphaFoldDB" id="A0A0W1B1E2"/>
<feature type="transmembrane region" description="Helical" evidence="2">
    <location>
        <begin position="331"/>
        <end position="351"/>
    </location>
</feature>
<feature type="transmembrane region" description="Helical" evidence="2">
    <location>
        <begin position="152"/>
        <end position="170"/>
    </location>
</feature>
<dbReference type="PIRSF" id="PIRSF005348">
    <property type="entry name" value="YxkH"/>
    <property type="match status" value="1"/>
</dbReference>
<feature type="transmembrane region" description="Helical" evidence="2">
    <location>
        <begin position="91"/>
        <end position="111"/>
    </location>
</feature>
<evidence type="ECO:0000313" key="3">
    <source>
        <dbReference type="EMBL" id="KTD87406.1"/>
    </source>
</evidence>
<gene>
    <name evidence="3" type="ORF">UQ64_11340</name>
</gene>
<feature type="transmembrane region" description="Helical" evidence="2">
    <location>
        <begin position="123"/>
        <end position="140"/>
    </location>
</feature>
<feature type="transmembrane region" description="Helical" evidence="2">
    <location>
        <begin position="61"/>
        <end position="79"/>
    </location>
</feature>
<name>A0A0W1B1E2_9BACL</name>
<comment type="caution">
    <text evidence="3">The sequence shown here is derived from an EMBL/GenBank/DDBJ whole genome shotgun (WGS) entry which is preliminary data.</text>
</comment>
<reference evidence="3 4" key="1">
    <citation type="journal article" date="2015" name="Int. Biodeterior. Biodegradation">
        <title>Physiological and genetic screening methods for the isolation of methyl tert-butyl ether-degrading bacteria for bioremediation purposes.</title>
        <authorList>
            <person name="Guisado I.M."/>
            <person name="Purswani J."/>
            <person name="Gonzalez Lopez J."/>
            <person name="Pozo C."/>
        </authorList>
    </citation>
    <scope>NUCLEOTIDE SEQUENCE [LARGE SCALE GENOMIC DNA]</scope>
    <source>
        <strain evidence="3 4">SH7</strain>
    </source>
</reference>
<keyword evidence="1" id="KW-0769">Symport</keyword>
<dbReference type="GO" id="GO:0005886">
    <property type="term" value="C:plasma membrane"/>
    <property type="evidence" value="ECO:0007669"/>
    <property type="project" value="UniProtKB-SubCell"/>
</dbReference>